<dbReference type="Pfam" id="PF00440">
    <property type="entry name" value="TetR_N"/>
    <property type="match status" value="1"/>
</dbReference>
<evidence type="ECO:0000256" key="4">
    <source>
        <dbReference type="ARBA" id="ARBA00023163"/>
    </source>
</evidence>
<reference evidence="7 8" key="1">
    <citation type="submission" date="2019-02" db="EMBL/GenBank/DDBJ databases">
        <title>Draft genome sequence of Amycolatopsis sp. 8-3EHSu isolated from roots of Suaeda maritima.</title>
        <authorList>
            <person name="Duangmal K."/>
            <person name="Chantavorakit T."/>
        </authorList>
    </citation>
    <scope>NUCLEOTIDE SEQUENCE [LARGE SCALE GENOMIC DNA]</scope>
    <source>
        <strain evidence="7 8">8-3EHSu</strain>
    </source>
</reference>
<dbReference type="Pfam" id="PF13977">
    <property type="entry name" value="TetR_C_6"/>
    <property type="match status" value="1"/>
</dbReference>
<keyword evidence="3 5" id="KW-0238">DNA-binding</keyword>
<dbReference type="GO" id="GO:0003700">
    <property type="term" value="F:DNA-binding transcription factor activity"/>
    <property type="evidence" value="ECO:0007669"/>
    <property type="project" value="TreeGrafter"/>
</dbReference>
<protein>
    <submittedName>
        <fullName evidence="7">TetR/AcrR family transcriptional regulator</fullName>
    </submittedName>
</protein>
<dbReference type="PROSITE" id="PS50977">
    <property type="entry name" value="HTH_TETR_2"/>
    <property type="match status" value="1"/>
</dbReference>
<dbReference type="InterPro" id="IPR036271">
    <property type="entry name" value="Tet_transcr_reg_TetR-rel_C_sf"/>
</dbReference>
<dbReference type="InterPro" id="IPR050109">
    <property type="entry name" value="HTH-type_TetR-like_transc_reg"/>
</dbReference>
<dbReference type="InterPro" id="IPR001647">
    <property type="entry name" value="HTH_TetR"/>
</dbReference>
<keyword evidence="2" id="KW-0805">Transcription regulation</keyword>
<evidence type="ECO:0000313" key="8">
    <source>
        <dbReference type="Proteomes" id="UP000292003"/>
    </source>
</evidence>
<feature type="domain" description="HTH tetR-type" evidence="6">
    <location>
        <begin position="14"/>
        <end position="74"/>
    </location>
</feature>
<evidence type="ECO:0000256" key="3">
    <source>
        <dbReference type="ARBA" id="ARBA00023125"/>
    </source>
</evidence>
<dbReference type="Gene3D" id="1.10.357.10">
    <property type="entry name" value="Tetracycline Repressor, domain 2"/>
    <property type="match status" value="1"/>
</dbReference>
<dbReference type="InterPro" id="IPR039538">
    <property type="entry name" value="BetI_C"/>
</dbReference>
<comment type="caution">
    <text evidence="7">The sequence shown here is derived from an EMBL/GenBank/DDBJ whole genome shotgun (WGS) entry which is preliminary data.</text>
</comment>
<sequence length="203" mass="22238">MVRRMTMRRRRAGGGRRDEILAVAAEVLAERGYAATRFSDVARASGVAVGTLQGYFGTRDDMLVEALRRSTDLEVAAMEQVGAELTGPWDRLCALIARGAATPVPVWRMLMEFWAAAAHDEELREHSLRLQARYRAPFLDVLAHGMDSGAFSSRRSVDEVTDVVVAALDGLLFPAVLRHDRPDPGGFAAVLTDMLAATLEVDR</sequence>
<dbReference type="PANTHER" id="PTHR30055:SF234">
    <property type="entry name" value="HTH-TYPE TRANSCRIPTIONAL REGULATOR BETI"/>
    <property type="match status" value="1"/>
</dbReference>
<name>A0A4Q7IZF3_9PSEU</name>
<dbReference type="Proteomes" id="UP000292003">
    <property type="component" value="Unassembled WGS sequence"/>
</dbReference>
<evidence type="ECO:0000313" key="7">
    <source>
        <dbReference type="EMBL" id="RZQ60431.1"/>
    </source>
</evidence>
<evidence type="ECO:0000256" key="2">
    <source>
        <dbReference type="ARBA" id="ARBA00023015"/>
    </source>
</evidence>
<organism evidence="7 8">
    <name type="scientific">Amycolatopsis suaedae</name>
    <dbReference type="NCBI Taxonomy" id="2510978"/>
    <lineage>
        <taxon>Bacteria</taxon>
        <taxon>Bacillati</taxon>
        <taxon>Actinomycetota</taxon>
        <taxon>Actinomycetes</taxon>
        <taxon>Pseudonocardiales</taxon>
        <taxon>Pseudonocardiaceae</taxon>
        <taxon>Amycolatopsis</taxon>
    </lineage>
</organism>
<gene>
    <name evidence="7" type="ORF">EWH70_29485</name>
</gene>
<evidence type="ECO:0000259" key="6">
    <source>
        <dbReference type="PROSITE" id="PS50977"/>
    </source>
</evidence>
<keyword evidence="1" id="KW-0678">Repressor</keyword>
<evidence type="ECO:0000256" key="1">
    <source>
        <dbReference type="ARBA" id="ARBA00022491"/>
    </source>
</evidence>
<keyword evidence="8" id="KW-1185">Reference proteome</keyword>
<dbReference type="SUPFAM" id="SSF48498">
    <property type="entry name" value="Tetracyclin repressor-like, C-terminal domain"/>
    <property type="match status" value="1"/>
</dbReference>
<dbReference type="EMBL" id="SFCC01000017">
    <property type="protein sequence ID" value="RZQ60431.1"/>
    <property type="molecule type" value="Genomic_DNA"/>
</dbReference>
<dbReference type="SUPFAM" id="SSF46689">
    <property type="entry name" value="Homeodomain-like"/>
    <property type="match status" value="1"/>
</dbReference>
<accession>A0A4Q7IZF3</accession>
<evidence type="ECO:0000256" key="5">
    <source>
        <dbReference type="PROSITE-ProRule" id="PRU00335"/>
    </source>
</evidence>
<dbReference type="AlphaFoldDB" id="A0A4Q7IZF3"/>
<dbReference type="InterPro" id="IPR009057">
    <property type="entry name" value="Homeodomain-like_sf"/>
</dbReference>
<keyword evidence="4" id="KW-0804">Transcription</keyword>
<dbReference type="GO" id="GO:0000976">
    <property type="term" value="F:transcription cis-regulatory region binding"/>
    <property type="evidence" value="ECO:0007669"/>
    <property type="project" value="TreeGrafter"/>
</dbReference>
<dbReference type="PRINTS" id="PR00455">
    <property type="entry name" value="HTHTETR"/>
</dbReference>
<feature type="DNA-binding region" description="H-T-H motif" evidence="5">
    <location>
        <begin position="37"/>
        <end position="56"/>
    </location>
</feature>
<proteinExistence type="predicted"/>
<dbReference type="PANTHER" id="PTHR30055">
    <property type="entry name" value="HTH-TYPE TRANSCRIPTIONAL REGULATOR RUTR"/>
    <property type="match status" value="1"/>
</dbReference>
<dbReference type="OrthoDB" id="5242433at2"/>